<dbReference type="AlphaFoldDB" id="A0A699KFT4"/>
<protein>
    <submittedName>
        <fullName evidence="1">RNA-directed DNA polymerase, eukaryota</fullName>
    </submittedName>
</protein>
<keyword evidence="1" id="KW-0695">RNA-directed DNA polymerase</keyword>
<dbReference type="GO" id="GO:0003964">
    <property type="term" value="F:RNA-directed DNA polymerase activity"/>
    <property type="evidence" value="ECO:0007669"/>
    <property type="project" value="UniProtKB-KW"/>
</dbReference>
<feature type="non-terminal residue" evidence="1">
    <location>
        <position position="263"/>
    </location>
</feature>
<sequence length="263" mass="30539">GHSNEELVKERTSLLKELHNINKCHSLDMAQKAKVRWAIEGDQNSKFFHGIINKKRSQFAICGILIEGDWIDKPCNHFQKLSAEQIVDLECDVTYDEIKKDCGTNKSPDLNGFTFDFVHTFWQIINQDVVNAVREFFISNYGPSPFRVYHSWFNKEGFVKLVNDTWNSTSFTDASKIIILKKKLQALKISIKSWCKEDKQRSNKSRFSTQARISDLDKLFDRGHSNEELVKERTSLLKELHNINKCHSLDMAQKAKVRWAIEG</sequence>
<evidence type="ECO:0000313" key="1">
    <source>
        <dbReference type="EMBL" id="GFA92601.1"/>
    </source>
</evidence>
<accession>A0A699KFT4</accession>
<feature type="non-terminal residue" evidence="1">
    <location>
        <position position="1"/>
    </location>
</feature>
<name>A0A699KFT4_TANCI</name>
<keyword evidence="1" id="KW-0548">Nucleotidyltransferase</keyword>
<keyword evidence="1" id="KW-0808">Transferase</keyword>
<gene>
    <name evidence="1" type="ORF">Tci_664573</name>
</gene>
<comment type="caution">
    <text evidence="1">The sequence shown here is derived from an EMBL/GenBank/DDBJ whole genome shotgun (WGS) entry which is preliminary data.</text>
</comment>
<organism evidence="1">
    <name type="scientific">Tanacetum cinerariifolium</name>
    <name type="common">Dalmatian daisy</name>
    <name type="synonym">Chrysanthemum cinerariifolium</name>
    <dbReference type="NCBI Taxonomy" id="118510"/>
    <lineage>
        <taxon>Eukaryota</taxon>
        <taxon>Viridiplantae</taxon>
        <taxon>Streptophyta</taxon>
        <taxon>Embryophyta</taxon>
        <taxon>Tracheophyta</taxon>
        <taxon>Spermatophyta</taxon>
        <taxon>Magnoliopsida</taxon>
        <taxon>eudicotyledons</taxon>
        <taxon>Gunneridae</taxon>
        <taxon>Pentapetalae</taxon>
        <taxon>asterids</taxon>
        <taxon>campanulids</taxon>
        <taxon>Asterales</taxon>
        <taxon>Asteraceae</taxon>
        <taxon>Asteroideae</taxon>
        <taxon>Anthemideae</taxon>
        <taxon>Anthemidinae</taxon>
        <taxon>Tanacetum</taxon>
    </lineage>
</organism>
<reference evidence="1" key="1">
    <citation type="journal article" date="2019" name="Sci. Rep.">
        <title>Draft genome of Tanacetum cinerariifolium, the natural source of mosquito coil.</title>
        <authorList>
            <person name="Yamashiro T."/>
            <person name="Shiraishi A."/>
            <person name="Satake H."/>
            <person name="Nakayama K."/>
        </authorList>
    </citation>
    <scope>NUCLEOTIDE SEQUENCE</scope>
</reference>
<proteinExistence type="predicted"/>
<dbReference type="EMBL" id="BKCJ010515520">
    <property type="protein sequence ID" value="GFA92601.1"/>
    <property type="molecule type" value="Genomic_DNA"/>
</dbReference>